<feature type="non-terminal residue" evidence="2">
    <location>
        <position position="1"/>
    </location>
</feature>
<protein>
    <submittedName>
        <fullName evidence="2">Uncharacterized protein</fullName>
    </submittedName>
</protein>
<comment type="caution">
    <text evidence="2">The sequence shown here is derived from an EMBL/GenBank/DDBJ whole genome shotgun (WGS) entry which is preliminary data.</text>
</comment>
<organism evidence="2 3">
    <name type="scientific">Pleurodeles waltl</name>
    <name type="common">Iberian ribbed newt</name>
    <dbReference type="NCBI Taxonomy" id="8319"/>
    <lineage>
        <taxon>Eukaryota</taxon>
        <taxon>Metazoa</taxon>
        <taxon>Chordata</taxon>
        <taxon>Craniata</taxon>
        <taxon>Vertebrata</taxon>
        <taxon>Euteleostomi</taxon>
        <taxon>Amphibia</taxon>
        <taxon>Batrachia</taxon>
        <taxon>Caudata</taxon>
        <taxon>Salamandroidea</taxon>
        <taxon>Salamandridae</taxon>
        <taxon>Pleurodelinae</taxon>
        <taxon>Pleurodeles</taxon>
    </lineage>
</organism>
<keyword evidence="3" id="KW-1185">Reference proteome</keyword>
<feature type="coiled-coil region" evidence="1">
    <location>
        <begin position="7"/>
        <end position="41"/>
    </location>
</feature>
<feature type="non-terminal residue" evidence="2">
    <location>
        <position position="68"/>
    </location>
</feature>
<sequence length="68" mass="8211">QKIIREREQRDALLRAKEMEIEELQRDLEKHQDCRNMFEEACKQNKTILGRISLDMSSMRQDMETTVN</sequence>
<name>A0AAV7NMC5_PLEWA</name>
<dbReference type="EMBL" id="JANPWB010000012">
    <property type="protein sequence ID" value="KAJ1114328.1"/>
    <property type="molecule type" value="Genomic_DNA"/>
</dbReference>
<dbReference type="Proteomes" id="UP001066276">
    <property type="component" value="Chromosome 8"/>
</dbReference>
<proteinExistence type="predicted"/>
<reference evidence="2" key="1">
    <citation type="journal article" date="2022" name="bioRxiv">
        <title>Sequencing and chromosome-scale assembly of the giantPleurodeles waltlgenome.</title>
        <authorList>
            <person name="Brown T."/>
            <person name="Elewa A."/>
            <person name="Iarovenko S."/>
            <person name="Subramanian E."/>
            <person name="Araus A.J."/>
            <person name="Petzold A."/>
            <person name="Susuki M."/>
            <person name="Suzuki K.-i.T."/>
            <person name="Hayashi T."/>
            <person name="Toyoda A."/>
            <person name="Oliveira C."/>
            <person name="Osipova E."/>
            <person name="Leigh N.D."/>
            <person name="Simon A."/>
            <person name="Yun M.H."/>
        </authorList>
    </citation>
    <scope>NUCLEOTIDE SEQUENCE</scope>
    <source>
        <strain evidence="2">20211129_DDA</strain>
        <tissue evidence="2">Liver</tissue>
    </source>
</reference>
<evidence type="ECO:0000313" key="3">
    <source>
        <dbReference type="Proteomes" id="UP001066276"/>
    </source>
</evidence>
<keyword evidence="1" id="KW-0175">Coiled coil</keyword>
<evidence type="ECO:0000256" key="1">
    <source>
        <dbReference type="SAM" id="Coils"/>
    </source>
</evidence>
<dbReference type="AlphaFoldDB" id="A0AAV7NMC5"/>
<gene>
    <name evidence="2" type="ORF">NDU88_002566</name>
</gene>
<evidence type="ECO:0000313" key="2">
    <source>
        <dbReference type="EMBL" id="KAJ1114328.1"/>
    </source>
</evidence>
<accession>A0AAV7NMC5</accession>